<dbReference type="PANTHER" id="PTHR47784">
    <property type="entry name" value="STEROL UPTAKE CONTROL PROTEIN 2"/>
    <property type="match status" value="1"/>
</dbReference>
<dbReference type="InterPro" id="IPR053157">
    <property type="entry name" value="Sterol_Uptake_Regulator"/>
</dbReference>
<evidence type="ECO:0000313" key="5">
    <source>
        <dbReference type="Proteomes" id="UP001251528"/>
    </source>
</evidence>
<keyword evidence="5" id="KW-1185">Reference proteome</keyword>
<feature type="region of interest" description="Disordered" evidence="2">
    <location>
        <begin position="1"/>
        <end position="27"/>
    </location>
</feature>
<dbReference type="InterPro" id="IPR001138">
    <property type="entry name" value="Zn2Cys6_DnaBD"/>
</dbReference>
<evidence type="ECO:0000259" key="3">
    <source>
        <dbReference type="PROSITE" id="PS50048"/>
    </source>
</evidence>
<evidence type="ECO:0000313" key="4">
    <source>
        <dbReference type="EMBL" id="KAK2608914.1"/>
    </source>
</evidence>
<dbReference type="CDD" id="cd00067">
    <property type="entry name" value="GAL4"/>
    <property type="match status" value="1"/>
</dbReference>
<evidence type="ECO:0000256" key="1">
    <source>
        <dbReference type="ARBA" id="ARBA00023242"/>
    </source>
</evidence>
<feature type="compositionally biased region" description="Low complexity" evidence="2">
    <location>
        <begin position="70"/>
        <end position="88"/>
    </location>
</feature>
<dbReference type="Pfam" id="PF00172">
    <property type="entry name" value="Zn_clus"/>
    <property type="match status" value="1"/>
</dbReference>
<dbReference type="GO" id="GO:0001228">
    <property type="term" value="F:DNA-binding transcription activator activity, RNA polymerase II-specific"/>
    <property type="evidence" value="ECO:0007669"/>
    <property type="project" value="TreeGrafter"/>
</dbReference>
<proteinExistence type="predicted"/>
<sequence length="592" mass="64946">MARQTRGNGNAVTVAAKTRRPHKKSRKGCAECKRRHIRCDERQPTCVNCETIEHACSFLLLGRGGIAKQRQKQGQGQKRADGAAAAAAVSPGSQLSGNSNTSRLSTTADGEQARLLPTSAYRRSLMSPYDCPNPGSSSTNESHAAAATAANPYQIPSPASPVLPGDVRTHSADAYPGLLSAPTAAAPAKAIYTPQHMILLHHARAVPNFTARNRNIVDIAIQHVIASPYLLDEVLAYTAFHMSLMYPGSAEYLCHVATELQTRGLTSFRRITELVPHNDKPSAVPRFLFASLLGYHVFLDALTYCRRNDLHLFIERFVEGLNVNRGIMSVIPPAKDFLSDSEMQPFLQVVIDAGRHITTPGTECDPLNRLIDKSDLGEASVEACRKAIETLQLSFDLCRHLDVADHHQSISVFIVKVDASFAELLRKHVSESLVILAFLGVLLHRCRHFWGFGDAGAALVRGIHHLLSGYWHEALEWPLHVLETEPITATSDANTVTAFLSLLDNAEPMKDVIPALVKLPLLGYDSRQIRKFGQRIQKILQMKLSLKAINSTGTERPGGSHSNDIANFRHISVYPTSDEFASAHGKYMALIY</sequence>
<dbReference type="AlphaFoldDB" id="A0AAJ0G194"/>
<name>A0AAJ0G194_9HYPO</name>
<feature type="domain" description="Zn(2)-C6 fungal-type" evidence="3">
    <location>
        <begin position="28"/>
        <end position="58"/>
    </location>
</feature>
<dbReference type="PROSITE" id="PS00463">
    <property type="entry name" value="ZN2_CY6_FUNGAL_1"/>
    <property type="match status" value="1"/>
</dbReference>
<reference evidence="4" key="1">
    <citation type="submission" date="2023-06" db="EMBL/GenBank/DDBJ databases">
        <title>Conoideocrella luteorostrata (Hypocreales: Clavicipitaceae), a potential biocontrol fungus for elongate hemlock scale in United States Christmas tree production areas.</title>
        <authorList>
            <person name="Barrett H."/>
            <person name="Lovett B."/>
            <person name="Macias A.M."/>
            <person name="Stajich J.E."/>
            <person name="Kasson M.T."/>
        </authorList>
    </citation>
    <scope>NUCLEOTIDE SEQUENCE</scope>
    <source>
        <strain evidence="4">ARSEF 14590</strain>
    </source>
</reference>
<dbReference type="InterPro" id="IPR036864">
    <property type="entry name" value="Zn2-C6_fun-type_DNA-bd_sf"/>
</dbReference>
<dbReference type="SMART" id="SM00066">
    <property type="entry name" value="GAL4"/>
    <property type="match status" value="1"/>
</dbReference>
<organism evidence="4 5">
    <name type="scientific">Conoideocrella luteorostrata</name>
    <dbReference type="NCBI Taxonomy" id="1105319"/>
    <lineage>
        <taxon>Eukaryota</taxon>
        <taxon>Fungi</taxon>
        <taxon>Dikarya</taxon>
        <taxon>Ascomycota</taxon>
        <taxon>Pezizomycotina</taxon>
        <taxon>Sordariomycetes</taxon>
        <taxon>Hypocreomycetidae</taxon>
        <taxon>Hypocreales</taxon>
        <taxon>Clavicipitaceae</taxon>
        <taxon>Conoideocrella</taxon>
    </lineage>
</organism>
<gene>
    <name evidence="4" type="ORF">QQS21_002490</name>
</gene>
<comment type="caution">
    <text evidence="4">The sequence shown here is derived from an EMBL/GenBank/DDBJ whole genome shotgun (WGS) entry which is preliminary data.</text>
</comment>
<feature type="compositionally biased region" description="Basic residues" evidence="2">
    <location>
        <begin position="17"/>
        <end position="27"/>
    </location>
</feature>
<feature type="compositionally biased region" description="Polar residues" evidence="2">
    <location>
        <begin position="91"/>
        <end position="109"/>
    </location>
</feature>
<dbReference type="GO" id="GO:0008270">
    <property type="term" value="F:zinc ion binding"/>
    <property type="evidence" value="ECO:0007669"/>
    <property type="project" value="InterPro"/>
</dbReference>
<dbReference type="Gene3D" id="4.10.240.10">
    <property type="entry name" value="Zn(2)-C6 fungal-type DNA-binding domain"/>
    <property type="match status" value="1"/>
</dbReference>
<accession>A0AAJ0G194</accession>
<feature type="compositionally biased region" description="Polar residues" evidence="2">
    <location>
        <begin position="1"/>
        <end position="11"/>
    </location>
</feature>
<dbReference type="EMBL" id="JASWJB010000030">
    <property type="protein sequence ID" value="KAK2608914.1"/>
    <property type="molecule type" value="Genomic_DNA"/>
</dbReference>
<dbReference type="SUPFAM" id="SSF57701">
    <property type="entry name" value="Zn2/Cys6 DNA-binding domain"/>
    <property type="match status" value="1"/>
</dbReference>
<dbReference type="Proteomes" id="UP001251528">
    <property type="component" value="Unassembled WGS sequence"/>
</dbReference>
<feature type="region of interest" description="Disordered" evidence="2">
    <location>
        <begin position="70"/>
        <end position="148"/>
    </location>
</feature>
<keyword evidence="1" id="KW-0539">Nucleus</keyword>
<dbReference type="PROSITE" id="PS50048">
    <property type="entry name" value="ZN2_CY6_FUNGAL_2"/>
    <property type="match status" value="1"/>
</dbReference>
<protein>
    <recommendedName>
        <fullName evidence="3">Zn(2)-C6 fungal-type domain-containing protein</fullName>
    </recommendedName>
</protein>
<evidence type="ECO:0000256" key="2">
    <source>
        <dbReference type="SAM" id="MobiDB-lite"/>
    </source>
</evidence>
<dbReference type="PANTHER" id="PTHR47784:SF4">
    <property type="entry name" value="ZN(II)2CYS6 TRANSCRIPTION FACTOR (EUROFUNG)"/>
    <property type="match status" value="1"/>
</dbReference>